<comment type="caution">
    <text evidence="1">The sequence shown here is derived from an EMBL/GenBank/DDBJ whole genome shotgun (WGS) entry which is preliminary data.</text>
</comment>
<accession>A0A835VGK5</accession>
<reference evidence="1 2" key="1">
    <citation type="journal article" date="2020" name="Nat. Food">
        <title>A phased Vanilla planifolia genome enables genetic improvement of flavour and production.</title>
        <authorList>
            <person name="Hasing T."/>
            <person name="Tang H."/>
            <person name="Brym M."/>
            <person name="Khazi F."/>
            <person name="Huang T."/>
            <person name="Chambers A.H."/>
        </authorList>
    </citation>
    <scope>NUCLEOTIDE SEQUENCE [LARGE SCALE GENOMIC DNA]</scope>
    <source>
        <tissue evidence="1">Leaf</tissue>
    </source>
</reference>
<evidence type="ECO:0000313" key="2">
    <source>
        <dbReference type="Proteomes" id="UP000636800"/>
    </source>
</evidence>
<dbReference type="EMBL" id="JADCNL010000001">
    <property type="protein sequence ID" value="KAG0496240.1"/>
    <property type="molecule type" value="Genomic_DNA"/>
</dbReference>
<evidence type="ECO:0000313" key="1">
    <source>
        <dbReference type="EMBL" id="KAG0496240.1"/>
    </source>
</evidence>
<sequence>MHSTWWRCGWKLRRCNWAQRRLDRDDRVAQLWQCRSEQIGASRHRFEQINIGQHCWCKSKQINTGQLVPEHGQLLGS</sequence>
<organism evidence="1 2">
    <name type="scientific">Vanilla planifolia</name>
    <name type="common">Vanilla</name>
    <dbReference type="NCBI Taxonomy" id="51239"/>
    <lineage>
        <taxon>Eukaryota</taxon>
        <taxon>Viridiplantae</taxon>
        <taxon>Streptophyta</taxon>
        <taxon>Embryophyta</taxon>
        <taxon>Tracheophyta</taxon>
        <taxon>Spermatophyta</taxon>
        <taxon>Magnoliopsida</taxon>
        <taxon>Liliopsida</taxon>
        <taxon>Asparagales</taxon>
        <taxon>Orchidaceae</taxon>
        <taxon>Vanilloideae</taxon>
        <taxon>Vanilleae</taxon>
        <taxon>Vanilla</taxon>
    </lineage>
</organism>
<keyword evidence="2" id="KW-1185">Reference proteome</keyword>
<dbReference type="AlphaFoldDB" id="A0A835VGK5"/>
<protein>
    <submittedName>
        <fullName evidence="1">Uncharacterized protein</fullName>
    </submittedName>
</protein>
<proteinExistence type="predicted"/>
<dbReference type="Proteomes" id="UP000636800">
    <property type="component" value="Chromosome 1"/>
</dbReference>
<gene>
    <name evidence="1" type="ORF">HPP92_000931</name>
</gene>
<dbReference type="OrthoDB" id="5211809at2759"/>
<name>A0A835VGK5_VANPL</name>